<dbReference type="PIRSF" id="PIRSF012293">
    <property type="entry name" value="EutA"/>
    <property type="match status" value="1"/>
</dbReference>
<dbReference type="Proteomes" id="UP000094271">
    <property type="component" value="Unassembled WGS sequence"/>
</dbReference>
<dbReference type="EMBL" id="MEHA01000007">
    <property type="protein sequence ID" value="ODR52199.1"/>
    <property type="molecule type" value="Genomic_DNA"/>
</dbReference>
<dbReference type="PANTHER" id="PTHR32432">
    <property type="entry name" value="CELL DIVISION PROTEIN FTSA-RELATED"/>
    <property type="match status" value="1"/>
</dbReference>
<dbReference type="Proteomes" id="UP000094869">
    <property type="component" value="Unassembled WGS sequence"/>
</dbReference>
<dbReference type="InterPro" id="IPR043129">
    <property type="entry name" value="ATPase_NBD"/>
</dbReference>
<organism evidence="1 3">
    <name type="scientific">Eisenbergiella tayi</name>
    <dbReference type="NCBI Taxonomy" id="1432052"/>
    <lineage>
        <taxon>Bacteria</taxon>
        <taxon>Bacillati</taxon>
        <taxon>Bacillota</taxon>
        <taxon>Clostridia</taxon>
        <taxon>Lachnospirales</taxon>
        <taxon>Lachnospiraceae</taxon>
        <taxon>Eisenbergiella</taxon>
    </lineage>
</organism>
<proteinExistence type="predicted"/>
<evidence type="ECO:0000313" key="4">
    <source>
        <dbReference type="Proteomes" id="UP000094869"/>
    </source>
</evidence>
<name>A0A1E3UIT9_9FIRM</name>
<dbReference type="RefSeq" id="WP_069410056.1">
    <property type="nucleotide sequence ID" value="NZ_DAWDRA010000028.1"/>
</dbReference>
<reference evidence="1 3" key="2">
    <citation type="submission" date="2016-08" db="EMBL/GenBank/DDBJ databases">
        <authorList>
            <person name="Seilhamer J.J."/>
        </authorList>
    </citation>
    <scope>NUCLEOTIDE SEQUENCE [LARGE SCALE GENOMIC DNA]</scope>
    <source>
        <strain evidence="1 3">NML150140-1</strain>
    </source>
</reference>
<dbReference type="OrthoDB" id="1542at2"/>
<evidence type="ECO:0000313" key="1">
    <source>
        <dbReference type="EMBL" id="ODR52199.1"/>
    </source>
</evidence>
<evidence type="ECO:0000313" key="3">
    <source>
        <dbReference type="Proteomes" id="UP000094271"/>
    </source>
</evidence>
<protein>
    <submittedName>
        <fullName evidence="1">Ethanolamine ammonia-lyase</fullName>
    </submittedName>
</protein>
<keyword evidence="4" id="KW-1185">Reference proteome</keyword>
<sequence>MRETICSVGIDIGTSTTQLVFSRLTMENRSAGSMIPRIEIVGKEIVYRSPIYFTPLCEEDRIDAGRLKEILKKEYAQAEIRSEDVKTGAVIITGETARMENAEEVLRAVSDMAGDFVVSTAGPDLESVLSAKGAGTDRLSRETGMVTANLDIGGGTSNIAVFERGELSGCACLDIGGRLIRIKDSRIESISPRLMKLLEHYRMNIRVGEMADIPELKRLCTILASQLAQALHKEALSPMHEKLYTNNGSMLPQKPAVEVVTYSGGVGACIYEEEKAPFRYGDIGILLAEAIREQPALSSLAVYRPSETIRATVVGAGMHTTNISGSTICCQSELLPLKNIPVLRLREEEEENSERLAAAIRSGIKLYGTDSGKLAIALSGKSSRTFSQIQRLAEVLMWGADDIIRRGGPLVAIVEEDIGKSLGNALKARIHNNCSVLCVDGIHAKGGDYVDIGEPLAGGAVVPVVVKTLILNVRE</sequence>
<dbReference type="AlphaFoldDB" id="A0A1E3UIT9"/>
<dbReference type="SUPFAM" id="SSF53067">
    <property type="entry name" value="Actin-like ATPase domain"/>
    <property type="match status" value="1"/>
</dbReference>
<comment type="caution">
    <text evidence="1">The sequence shown here is derived from an EMBL/GenBank/DDBJ whole genome shotgun (WGS) entry which is preliminary data.</text>
</comment>
<dbReference type="Pfam" id="PF06277">
    <property type="entry name" value="EutA"/>
    <property type="match status" value="1"/>
</dbReference>
<dbReference type="PANTHER" id="PTHR32432:SF13">
    <property type="entry name" value="ETHANOLAMINE AMMONIA-LYASE REACTIVASE EUTA"/>
    <property type="match status" value="1"/>
</dbReference>
<keyword evidence="1" id="KW-0456">Lyase</keyword>
<accession>A0A1E3UIT9</accession>
<dbReference type="GO" id="GO:0016829">
    <property type="term" value="F:lyase activity"/>
    <property type="evidence" value="ECO:0007669"/>
    <property type="project" value="UniProtKB-KW"/>
</dbReference>
<dbReference type="EMBL" id="MEHD01000025">
    <property type="protein sequence ID" value="ODR54741.1"/>
    <property type="molecule type" value="Genomic_DNA"/>
</dbReference>
<dbReference type="InterPro" id="IPR050696">
    <property type="entry name" value="FtsA/MreB"/>
</dbReference>
<reference evidence="2 4" key="1">
    <citation type="submission" date="2016-08" db="EMBL/GenBank/DDBJ databases">
        <title>Characterization of Isolates of Eisenbergiella tayi Derived from Blood Cultures, Using Whole Genome Sequencing.</title>
        <authorList>
            <person name="Bernier A.-M."/>
            <person name="Burdz T."/>
            <person name="Wiebe D."/>
            <person name="Bernard K."/>
        </authorList>
    </citation>
    <scope>NUCLEOTIDE SEQUENCE [LARGE SCALE GENOMIC DNA]</scope>
    <source>
        <strain evidence="2 4">NML120146</strain>
    </source>
</reference>
<gene>
    <name evidence="1" type="ORF">BEI59_11885</name>
    <name evidence="2" type="ORF">BEI63_17580</name>
</gene>
<dbReference type="InterPro" id="IPR009377">
    <property type="entry name" value="EutA"/>
</dbReference>
<evidence type="ECO:0000313" key="2">
    <source>
        <dbReference type="EMBL" id="ODR54741.1"/>
    </source>
</evidence>